<dbReference type="KEGG" id="mass:CR152_13245"/>
<proteinExistence type="inferred from homology"/>
<evidence type="ECO:0000256" key="11">
    <source>
        <dbReference type="ARBA" id="ARBA00029724"/>
    </source>
</evidence>
<organism evidence="17 18">
    <name type="scientific">Massilia violaceinigra</name>
    <dbReference type="NCBI Taxonomy" id="2045208"/>
    <lineage>
        <taxon>Bacteria</taxon>
        <taxon>Pseudomonadati</taxon>
        <taxon>Pseudomonadota</taxon>
        <taxon>Betaproteobacteria</taxon>
        <taxon>Burkholderiales</taxon>
        <taxon>Oxalobacteraceae</taxon>
        <taxon>Telluria group</taxon>
        <taxon>Massilia</taxon>
    </lineage>
</organism>
<feature type="domain" description="APS kinase" evidence="16">
    <location>
        <begin position="29"/>
        <end position="178"/>
    </location>
</feature>
<keyword evidence="8 14" id="KW-0547">Nucleotide-binding</keyword>
<keyword evidence="18" id="KW-1185">Reference proteome</keyword>
<keyword evidence="7 14" id="KW-0808">Transferase</keyword>
<evidence type="ECO:0000256" key="13">
    <source>
        <dbReference type="ARBA" id="ARBA00031464"/>
    </source>
</evidence>
<evidence type="ECO:0000256" key="3">
    <source>
        <dbReference type="ARBA" id="ARBA00004806"/>
    </source>
</evidence>
<comment type="pathway">
    <text evidence="3 14 15">Sulfur metabolism; hydrogen sulfide biosynthesis; sulfite from sulfate: step 2/3.</text>
</comment>
<dbReference type="Gene3D" id="3.40.50.300">
    <property type="entry name" value="P-loop containing nucleotide triphosphate hydrolases"/>
    <property type="match status" value="1"/>
</dbReference>
<dbReference type="InterPro" id="IPR027417">
    <property type="entry name" value="P-loop_NTPase"/>
</dbReference>
<evidence type="ECO:0000256" key="8">
    <source>
        <dbReference type="ARBA" id="ARBA00022741"/>
    </source>
</evidence>
<evidence type="ECO:0000256" key="7">
    <source>
        <dbReference type="ARBA" id="ARBA00022679"/>
    </source>
</evidence>
<dbReference type="FunFam" id="3.40.50.300:FF:000212">
    <property type="entry name" value="Adenylyl-sulfate kinase"/>
    <property type="match status" value="1"/>
</dbReference>
<dbReference type="EMBL" id="CP024608">
    <property type="protein sequence ID" value="ATQ75375.1"/>
    <property type="molecule type" value="Genomic_DNA"/>
</dbReference>
<comment type="catalytic activity">
    <reaction evidence="1 14 15">
        <text>adenosine 5'-phosphosulfate + ATP = 3'-phosphoadenylyl sulfate + ADP + H(+)</text>
        <dbReference type="Rhea" id="RHEA:24152"/>
        <dbReference type="ChEBI" id="CHEBI:15378"/>
        <dbReference type="ChEBI" id="CHEBI:30616"/>
        <dbReference type="ChEBI" id="CHEBI:58243"/>
        <dbReference type="ChEBI" id="CHEBI:58339"/>
        <dbReference type="ChEBI" id="CHEBI:456216"/>
        <dbReference type="EC" id="2.7.1.25"/>
    </reaction>
</comment>
<accession>A0A2D2DK96</accession>
<evidence type="ECO:0000256" key="2">
    <source>
        <dbReference type="ARBA" id="ARBA00002632"/>
    </source>
</evidence>
<dbReference type="OrthoDB" id="9804504at2"/>
<evidence type="ECO:0000256" key="12">
    <source>
        <dbReference type="ARBA" id="ARBA00031393"/>
    </source>
</evidence>
<dbReference type="NCBIfam" id="NF003013">
    <property type="entry name" value="PRK03846.1"/>
    <property type="match status" value="1"/>
</dbReference>
<evidence type="ECO:0000256" key="4">
    <source>
        <dbReference type="ARBA" id="ARBA00007008"/>
    </source>
</evidence>
<dbReference type="GO" id="GO:0005524">
    <property type="term" value="F:ATP binding"/>
    <property type="evidence" value="ECO:0007669"/>
    <property type="project" value="UniProtKB-UniRule"/>
</dbReference>
<dbReference type="InterPro" id="IPR002891">
    <property type="entry name" value="APS"/>
</dbReference>
<dbReference type="SUPFAM" id="SSF52540">
    <property type="entry name" value="P-loop containing nucleoside triphosphate hydrolases"/>
    <property type="match status" value="1"/>
</dbReference>
<keyword evidence="14" id="KW-0597">Phosphoprotein</keyword>
<dbReference type="EC" id="2.7.1.25" evidence="5 14"/>
<keyword evidence="10 14" id="KW-0067">ATP-binding</keyword>
<dbReference type="HAMAP" id="MF_00065">
    <property type="entry name" value="Adenylyl_sulf_kinase"/>
    <property type="match status" value="1"/>
</dbReference>
<dbReference type="PANTHER" id="PTHR11055">
    <property type="entry name" value="BIFUNCTIONAL 3'-PHOSPHOADENOSINE 5'-PHOSPHOSULFATE SYNTHASE"/>
    <property type="match status" value="1"/>
</dbReference>
<dbReference type="Proteomes" id="UP000229897">
    <property type="component" value="Chromosome"/>
</dbReference>
<dbReference type="NCBIfam" id="TIGR00455">
    <property type="entry name" value="apsK"/>
    <property type="match status" value="1"/>
</dbReference>
<comment type="similarity">
    <text evidence="4 14 15">Belongs to the APS kinase family.</text>
</comment>
<feature type="active site" description="Phosphoserine intermediate" evidence="14">
    <location>
        <position position="110"/>
    </location>
</feature>
<keyword evidence="9 14" id="KW-0418">Kinase</keyword>
<evidence type="ECO:0000259" key="16">
    <source>
        <dbReference type="Pfam" id="PF01583"/>
    </source>
</evidence>
<sequence>MSAPAHPDLTWQQHPVDRARRAASKQQNPCLLWFTGLSGAGKSTVAGMVERSLAARGAHTYLLDGDNLRHGLCRDLGFGAADRVENIRRAGEVARLMTDAGLIVLSAFISPFRSDRELVRSLMPAGEFIEIFVDAPLHECERRDPKGLYVKARAGQLPNFTGLDSPYEAPQQPEVRLDTLRDDAETCTAQVMAYLERSRLIAPA</sequence>
<dbReference type="GO" id="GO:0004020">
    <property type="term" value="F:adenylylsulfate kinase activity"/>
    <property type="evidence" value="ECO:0007669"/>
    <property type="project" value="UniProtKB-UniRule"/>
</dbReference>
<protein>
    <recommendedName>
        <fullName evidence="6 14">Adenylyl-sulfate kinase</fullName>
        <ecNumber evidence="5 14">2.7.1.25</ecNumber>
    </recommendedName>
    <alternativeName>
        <fullName evidence="12 14">APS kinase</fullName>
    </alternativeName>
    <alternativeName>
        <fullName evidence="13 14">ATP adenosine-5'-phosphosulfate 3'-phosphotransferase</fullName>
    </alternativeName>
    <alternativeName>
        <fullName evidence="11 14">Adenosine-5'-phosphosulfate kinase</fullName>
    </alternativeName>
</protein>
<dbReference type="PANTHER" id="PTHR11055:SF63">
    <property type="entry name" value="ADENYLYL-SULFATE KINASE 1, CHLOROPLASTIC"/>
    <property type="match status" value="1"/>
</dbReference>
<feature type="binding site" evidence="14">
    <location>
        <begin position="36"/>
        <end position="43"/>
    </location>
    <ligand>
        <name>ATP</name>
        <dbReference type="ChEBI" id="CHEBI:30616"/>
    </ligand>
</feature>
<evidence type="ECO:0000313" key="18">
    <source>
        <dbReference type="Proteomes" id="UP000229897"/>
    </source>
</evidence>
<dbReference type="AlphaFoldDB" id="A0A2D2DK96"/>
<evidence type="ECO:0000256" key="5">
    <source>
        <dbReference type="ARBA" id="ARBA00012121"/>
    </source>
</evidence>
<dbReference type="InterPro" id="IPR059117">
    <property type="entry name" value="APS_kinase_dom"/>
</dbReference>
<evidence type="ECO:0000256" key="14">
    <source>
        <dbReference type="HAMAP-Rule" id="MF_00065"/>
    </source>
</evidence>
<evidence type="ECO:0000256" key="6">
    <source>
        <dbReference type="ARBA" id="ARBA00018163"/>
    </source>
</evidence>
<reference evidence="17" key="1">
    <citation type="submission" date="2017-10" db="EMBL/GenBank/DDBJ databases">
        <title>Massilia psychrophilum sp. nov., a novel purple-pigmented bacterium isolated from Tianshan glacier, Xinjiang Municipality, China.</title>
        <authorList>
            <person name="Wang H."/>
        </authorList>
    </citation>
    <scope>NUCLEOTIDE SEQUENCE [LARGE SCALE GENOMIC DNA]</scope>
    <source>
        <strain evidence="17">B2</strain>
    </source>
</reference>
<evidence type="ECO:0000256" key="15">
    <source>
        <dbReference type="RuleBase" id="RU004347"/>
    </source>
</evidence>
<evidence type="ECO:0000313" key="17">
    <source>
        <dbReference type="EMBL" id="ATQ75375.1"/>
    </source>
</evidence>
<dbReference type="GO" id="GO:0070814">
    <property type="term" value="P:hydrogen sulfide biosynthetic process"/>
    <property type="evidence" value="ECO:0007669"/>
    <property type="project" value="UniProtKB-UniRule"/>
</dbReference>
<evidence type="ECO:0000256" key="1">
    <source>
        <dbReference type="ARBA" id="ARBA00001823"/>
    </source>
</evidence>
<dbReference type="GO" id="GO:0000103">
    <property type="term" value="P:sulfate assimilation"/>
    <property type="evidence" value="ECO:0007669"/>
    <property type="project" value="UniProtKB-UniRule"/>
</dbReference>
<evidence type="ECO:0000256" key="9">
    <source>
        <dbReference type="ARBA" id="ARBA00022777"/>
    </source>
</evidence>
<dbReference type="Pfam" id="PF01583">
    <property type="entry name" value="APS_kinase"/>
    <property type="match status" value="1"/>
</dbReference>
<evidence type="ECO:0000256" key="10">
    <source>
        <dbReference type="ARBA" id="ARBA00022840"/>
    </source>
</evidence>
<comment type="function">
    <text evidence="2 14 15">Catalyzes the synthesis of activated sulfate.</text>
</comment>
<gene>
    <name evidence="14 17" type="primary">cysC</name>
    <name evidence="17" type="ORF">CR152_13245</name>
</gene>
<dbReference type="CDD" id="cd02027">
    <property type="entry name" value="APSK"/>
    <property type="match status" value="1"/>
</dbReference>
<dbReference type="UniPathway" id="UPA00140">
    <property type="reaction ID" value="UER00205"/>
</dbReference>
<name>A0A2D2DK96_9BURK</name>